<sequence>MRAVANWVSSHSTRFGDQMPTRSPGSIPSATRPAARTSISCANVRQSQRMPCSRNTTAGRAGTRAAVSCSSVATVASDSGTSVRPRTIDRPSSGTPVAMAVVMVSPDRPHRPAGRRVHHRVNICAVVIAMSPPGTRMSFSFFSVSASYTATVLKVPAR</sequence>
<evidence type="ECO:0000313" key="3">
    <source>
        <dbReference type="Proteomes" id="UP000494120"/>
    </source>
</evidence>
<reference evidence="2 3" key="1">
    <citation type="submission" date="2019-09" db="EMBL/GenBank/DDBJ databases">
        <authorList>
            <person name="Depoorter E."/>
        </authorList>
    </citation>
    <scope>NUCLEOTIDE SEQUENCE [LARGE SCALE GENOMIC DNA]</scope>
    <source>
        <strain evidence="2 3">R-17378</strain>
    </source>
</reference>
<gene>
    <name evidence="2" type="ORF">BLA17378_04169</name>
</gene>
<name>A0ABY6XUK9_9BURK</name>
<evidence type="ECO:0000313" key="2">
    <source>
        <dbReference type="EMBL" id="VWC84780.1"/>
    </source>
</evidence>
<dbReference type="EMBL" id="CABVQG010000014">
    <property type="protein sequence ID" value="VWC84780.1"/>
    <property type="molecule type" value="Genomic_DNA"/>
</dbReference>
<feature type="region of interest" description="Disordered" evidence="1">
    <location>
        <begin position="1"/>
        <end position="37"/>
    </location>
</feature>
<keyword evidence="3" id="KW-1185">Reference proteome</keyword>
<accession>A0ABY6XUK9</accession>
<organism evidence="2 3">
    <name type="scientific">Burkholderia aenigmatica</name>
    <dbReference type="NCBI Taxonomy" id="2015348"/>
    <lineage>
        <taxon>Bacteria</taxon>
        <taxon>Pseudomonadati</taxon>
        <taxon>Pseudomonadota</taxon>
        <taxon>Betaproteobacteria</taxon>
        <taxon>Burkholderiales</taxon>
        <taxon>Burkholderiaceae</taxon>
        <taxon>Burkholderia</taxon>
        <taxon>Burkholderia cepacia complex</taxon>
    </lineage>
</organism>
<protein>
    <submittedName>
        <fullName evidence="2">Uncharacterized protein</fullName>
    </submittedName>
</protein>
<comment type="caution">
    <text evidence="2">The sequence shown here is derived from an EMBL/GenBank/DDBJ whole genome shotgun (WGS) entry which is preliminary data.</text>
</comment>
<evidence type="ECO:0000256" key="1">
    <source>
        <dbReference type="SAM" id="MobiDB-lite"/>
    </source>
</evidence>
<dbReference type="Proteomes" id="UP000494120">
    <property type="component" value="Unassembled WGS sequence"/>
</dbReference>
<feature type="compositionally biased region" description="Polar residues" evidence="1">
    <location>
        <begin position="7"/>
        <end position="29"/>
    </location>
</feature>
<proteinExistence type="predicted"/>